<dbReference type="PANTHER" id="PTHR30185:SF16">
    <property type="entry name" value="PROTEIN GLCT"/>
    <property type="match status" value="1"/>
</dbReference>
<reference evidence="3 4" key="1">
    <citation type="submission" date="2018-11" db="EMBL/GenBank/DDBJ databases">
        <title>Genome sequencing and assembly of Clostridium tagluense strain A121.</title>
        <authorList>
            <person name="Murakami T."/>
            <person name="Segawa T."/>
            <person name="Shcherbakova V.A."/>
            <person name="Mori H."/>
            <person name="Yoshimura Y."/>
        </authorList>
    </citation>
    <scope>NUCLEOTIDE SEQUENCE [LARGE SCALE GENOMIC DNA]</scope>
    <source>
        <strain evidence="3 4">A121</strain>
    </source>
</reference>
<dbReference type="InterPro" id="IPR004341">
    <property type="entry name" value="CAT_RNA-bd_dom"/>
</dbReference>
<evidence type="ECO:0000259" key="2">
    <source>
        <dbReference type="PROSITE" id="PS51372"/>
    </source>
</evidence>
<dbReference type="SUPFAM" id="SSF63520">
    <property type="entry name" value="PTS-regulatory domain, PRD"/>
    <property type="match status" value="2"/>
</dbReference>
<dbReference type="SMART" id="SM01061">
    <property type="entry name" value="CAT_RBD"/>
    <property type="match status" value="1"/>
</dbReference>
<dbReference type="Gene3D" id="2.30.24.10">
    <property type="entry name" value="CAT RNA-binding domain"/>
    <property type="match status" value="1"/>
</dbReference>
<dbReference type="Pfam" id="PF00874">
    <property type="entry name" value="PRD"/>
    <property type="match status" value="2"/>
</dbReference>
<dbReference type="PROSITE" id="PS51372">
    <property type="entry name" value="PRD_2"/>
    <property type="match status" value="2"/>
</dbReference>
<dbReference type="Gene3D" id="1.10.1790.10">
    <property type="entry name" value="PRD domain"/>
    <property type="match status" value="2"/>
</dbReference>
<accession>A0A401UNL9</accession>
<dbReference type="Proteomes" id="UP000287872">
    <property type="component" value="Unassembled WGS sequence"/>
</dbReference>
<dbReference type="GO" id="GO:0006355">
    <property type="term" value="P:regulation of DNA-templated transcription"/>
    <property type="evidence" value="ECO:0007669"/>
    <property type="project" value="InterPro"/>
</dbReference>
<sequence>MDIDYKVLKSLSSNVVVSEKDSNVYVLFGKGIGFGKKPGERITKESTIEQKFIKIDDSEKDNYVEIVKNVEGQILAVTEEIISLAEDILKEKLTSRIHVGLADHISFAMKRMELEIDIVNPFLNEIQTIYPDEYSIAEKGSKLIKEKLNVELPESEIGFITLHIHSARANVEVSQSLKYTKIIKEVMEYIQEILGINTNQKSMEYARLVSHLRYALDRIENDKVLKNVMLESIKTSMSEEFEISKKVCKFISKKLFKEVCEDEIGYMSLHIYRLKQSN</sequence>
<dbReference type="EMBL" id="BHYK01000015">
    <property type="protein sequence ID" value="GCD11118.1"/>
    <property type="molecule type" value="Genomic_DNA"/>
</dbReference>
<organism evidence="3 4">
    <name type="scientific">Clostridium tagluense</name>
    <dbReference type="NCBI Taxonomy" id="360422"/>
    <lineage>
        <taxon>Bacteria</taxon>
        <taxon>Bacillati</taxon>
        <taxon>Bacillota</taxon>
        <taxon>Clostridia</taxon>
        <taxon>Eubacteriales</taxon>
        <taxon>Clostridiaceae</taxon>
        <taxon>Clostridium</taxon>
    </lineage>
</organism>
<protein>
    <submittedName>
        <fullName evidence="3">Transcription antiterminator BglG</fullName>
    </submittedName>
</protein>
<keyword evidence="4" id="KW-1185">Reference proteome</keyword>
<name>A0A401UNL9_9CLOT</name>
<dbReference type="InterPro" id="IPR011608">
    <property type="entry name" value="PRD"/>
</dbReference>
<dbReference type="InterPro" id="IPR050661">
    <property type="entry name" value="BglG_antiterminators"/>
</dbReference>
<dbReference type="Pfam" id="PF03123">
    <property type="entry name" value="CAT_RBD"/>
    <property type="match status" value="1"/>
</dbReference>
<evidence type="ECO:0000256" key="1">
    <source>
        <dbReference type="ARBA" id="ARBA00022737"/>
    </source>
</evidence>
<dbReference type="AlphaFoldDB" id="A0A401UNL9"/>
<evidence type="ECO:0000313" key="3">
    <source>
        <dbReference type="EMBL" id="GCD11118.1"/>
    </source>
</evidence>
<evidence type="ECO:0000313" key="4">
    <source>
        <dbReference type="Proteomes" id="UP000287872"/>
    </source>
</evidence>
<dbReference type="InterPro" id="IPR036650">
    <property type="entry name" value="CAT_RNA-bd_dom_sf"/>
</dbReference>
<dbReference type="RefSeq" id="WP_125002628.1">
    <property type="nucleotide sequence ID" value="NZ_BHYK01000015.1"/>
</dbReference>
<dbReference type="GO" id="GO:0003723">
    <property type="term" value="F:RNA binding"/>
    <property type="evidence" value="ECO:0007669"/>
    <property type="project" value="InterPro"/>
</dbReference>
<feature type="domain" description="PRD" evidence="2">
    <location>
        <begin position="69"/>
        <end position="174"/>
    </location>
</feature>
<feature type="domain" description="PRD" evidence="2">
    <location>
        <begin position="175"/>
        <end position="278"/>
    </location>
</feature>
<dbReference type="InterPro" id="IPR036634">
    <property type="entry name" value="PRD_sf"/>
</dbReference>
<dbReference type="PANTHER" id="PTHR30185">
    <property type="entry name" value="CRYPTIC BETA-GLUCOSIDE BGL OPERON ANTITERMINATOR"/>
    <property type="match status" value="1"/>
</dbReference>
<dbReference type="SUPFAM" id="SSF50151">
    <property type="entry name" value="SacY-like RNA-binding domain"/>
    <property type="match status" value="1"/>
</dbReference>
<keyword evidence="1" id="KW-0677">Repeat</keyword>
<comment type="caution">
    <text evidence="3">The sequence shown here is derived from an EMBL/GenBank/DDBJ whole genome shotgun (WGS) entry which is preliminary data.</text>
</comment>
<proteinExistence type="predicted"/>
<dbReference type="OrthoDB" id="9813552at2"/>
<gene>
    <name evidence="3" type="ORF">Ctaglu_27410</name>
</gene>